<keyword evidence="4" id="KW-1185">Reference proteome</keyword>
<dbReference type="SMART" id="SM00829">
    <property type="entry name" value="PKS_ER"/>
    <property type="match status" value="1"/>
</dbReference>
<evidence type="ECO:0000313" key="3">
    <source>
        <dbReference type="EMBL" id="ROR82193.1"/>
    </source>
</evidence>
<dbReference type="InterPro" id="IPR051603">
    <property type="entry name" value="Zinc-ADH_QOR/CCCR"/>
</dbReference>
<dbReference type="RefSeq" id="WP_085513059.1">
    <property type="nucleotide sequence ID" value="NZ_FXAP01000005.1"/>
</dbReference>
<evidence type="ECO:0000259" key="2">
    <source>
        <dbReference type="SMART" id="SM00829"/>
    </source>
</evidence>
<dbReference type="Gene3D" id="3.40.50.720">
    <property type="entry name" value="NAD(P)-binding Rossmann-like Domain"/>
    <property type="match status" value="1"/>
</dbReference>
<dbReference type="InterPro" id="IPR013154">
    <property type="entry name" value="ADH-like_N"/>
</dbReference>
<feature type="domain" description="Enoyl reductase (ER)" evidence="2">
    <location>
        <begin position="11"/>
        <end position="303"/>
    </location>
</feature>
<dbReference type="SUPFAM" id="SSF51735">
    <property type="entry name" value="NAD(P)-binding Rossmann-fold domains"/>
    <property type="match status" value="1"/>
</dbReference>
<dbReference type="CDD" id="cd05289">
    <property type="entry name" value="MDR_like_2"/>
    <property type="match status" value="1"/>
</dbReference>
<dbReference type="Proteomes" id="UP000266915">
    <property type="component" value="Unassembled WGS sequence"/>
</dbReference>
<dbReference type="GO" id="GO:0016491">
    <property type="term" value="F:oxidoreductase activity"/>
    <property type="evidence" value="ECO:0007669"/>
    <property type="project" value="InterPro"/>
</dbReference>
<dbReference type="PANTHER" id="PTHR44154">
    <property type="entry name" value="QUINONE OXIDOREDUCTASE"/>
    <property type="match status" value="1"/>
</dbReference>
<organism evidence="3 4">
    <name type="scientific">Plantibacter flavus</name>
    <dbReference type="NCBI Taxonomy" id="150123"/>
    <lineage>
        <taxon>Bacteria</taxon>
        <taxon>Bacillati</taxon>
        <taxon>Actinomycetota</taxon>
        <taxon>Actinomycetes</taxon>
        <taxon>Micrococcales</taxon>
        <taxon>Microbacteriaceae</taxon>
        <taxon>Plantibacter</taxon>
    </lineage>
</organism>
<comment type="caution">
    <text evidence="3">The sequence shown here is derived from an EMBL/GenBank/DDBJ whole genome shotgun (WGS) entry which is preliminary data.</text>
</comment>
<evidence type="ECO:0000313" key="4">
    <source>
        <dbReference type="Proteomes" id="UP000266915"/>
    </source>
</evidence>
<dbReference type="AlphaFoldDB" id="A0A3N2C402"/>
<evidence type="ECO:0000256" key="1">
    <source>
        <dbReference type="ARBA" id="ARBA00022857"/>
    </source>
</evidence>
<dbReference type="SUPFAM" id="SSF50129">
    <property type="entry name" value="GroES-like"/>
    <property type="match status" value="1"/>
</dbReference>
<protein>
    <submittedName>
        <fullName evidence="3">NADPH:quinone reductase-like Zn-dependent oxidoreductase</fullName>
    </submittedName>
</protein>
<reference evidence="3 4" key="1">
    <citation type="submission" date="2018-11" db="EMBL/GenBank/DDBJ databases">
        <title>Sequencing the genomes of 1000 actinobacteria strains.</title>
        <authorList>
            <person name="Klenk H.-P."/>
        </authorList>
    </citation>
    <scope>NUCLEOTIDE SEQUENCE [LARGE SCALE GENOMIC DNA]</scope>
    <source>
        <strain evidence="3 4">DSM 14012</strain>
    </source>
</reference>
<keyword evidence="1" id="KW-0521">NADP</keyword>
<dbReference type="Pfam" id="PF13602">
    <property type="entry name" value="ADH_zinc_N_2"/>
    <property type="match status" value="1"/>
</dbReference>
<gene>
    <name evidence="3" type="ORF">EDD42_2281</name>
</gene>
<accession>A0A3N2C402</accession>
<name>A0A3N2C402_9MICO</name>
<dbReference type="Pfam" id="PF08240">
    <property type="entry name" value="ADH_N"/>
    <property type="match status" value="1"/>
</dbReference>
<proteinExistence type="predicted"/>
<dbReference type="InterPro" id="IPR020843">
    <property type="entry name" value="ER"/>
</dbReference>
<dbReference type="PANTHER" id="PTHR44154:SF1">
    <property type="entry name" value="QUINONE OXIDOREDUCTASE"/>
    <property type="match status" value="1"/>
</dbReference>
<dbReference type="InterPro" id="IPR036291">
    <property type="entry name" value="NAD(P)-bd_dom_sf"/>
</dbReference>
<dbReference type="Gene3D" id="3.90.180.10">
    <property type="entry name" value="Medium-chain alcohol dehydrogenases, catalytic domain"/>
    <property type="match status" value="1"/>
</dbReference>
<dbReference type="EMBL" id="RKHL01000001">
    <property type="protein sequence ID" value="ROR82193.1"/>
    <property type="molecule type" value="Genomic_DNA"/>
</dbReference>
<sequence length="306" mass="31590">MARFVRFDRFGGPEVFHLVEGDIPVPGHDEVRVRVLVAGLNPVDHKLAASPEALASFGRDVPSGNGNDFAGVVDGVGSGVQGFATGDHVYGGHRFHAQADFLIAPAGILHQVPDGLTIEQAGALDIAGRAAIASVAAVGVRQPDTVLVSAAAGGVGVLAAQLARRTGAVVLGTAGAANQEFLRGLGVIPVQYGDGLRERVLEAAPGGITAVIDTHGRPTLELARDLGVAPERVNTIADRPFAAEHGFRGVGGQDATLDELAALGESIARGEIVLPIDSVWPIERVVDAYRHLIDGHVRGKVVLVTS</sequence>
<dbReference type="InterPro" id="IPR011032">
    <property type="entry name" value="GroES-like_sf"/>
</dbReference>